<dbReference type="GO" id="GO:0006396">
    <property type="term" value="P:RNA processing"/>
    <property type="evidence" value="ECO:0007669"/>
    <property type="project" value="UniProtKB-UniRule"/>
</dbReference>
<feature type="active site" description="Tele-AMP-histidine intermediate" evidence="2">
    <location>
        <position position="340"/>
    </location>
</feature>
<dbReference type="Proteomes" id="UP000016761">
    <property type="component" value="Unassembled WGS sequence"/>
</dbReference>
<dbReference type="InterPro" id="IPR023797">
    <property type="entry name" value="RNA3'_phos_cyclase_dom"/>
</dbReference>
<proteinExistence type="inferred from homology"/>
<dbReference type="PIRSF" id="PIRSF005378">
    <property type="entry name" value="RNA3'_term_phos_cycl_euk"/>
    <property type="match status" value="1"/>
</dbReference>
<evidence type="ECO:0000256" key="3">
    <source>
        <dbReference type="NCBIfam" id="TIGR03399"/>
    </source>
</evidence>
<dbReference type="SUPFAM" id="SSF52913">
    <property type="entry name" value="RNA 3'-terminal phosphate cyclase, RPTC, insert domain"/>
    <property type="match status" value="1"/>
</dbReference>
<dbReference type="InterPro" id="IPR000228">
    <property type="entry name" value="RNA3'_term_phos_cyc"/>
</dbReference>
<reference evidence="5 6" key="1">
    <citation type="journal article" date="2013" name="Genome Announc.">
        <title>Draft Genome Sequence of Psychrobacter aquaticus Strain CMS 56T, Isolated from a Cyanobacterial Mat Sample Collected from Water Bodies in the McMurdo Dry Valley Region of Antarctica.</title>
        <authorList>
            <person name="Reddy G.S."/>
            <person name="Ara S."/>
            <person name="Singh A."/>
            <person name="Kumar Pinnaka A."/>
            <person name="Shivaji S."/>
        </authorList>
    </citation>
    <scope>NUCLEOTIDE SEQUENCE [LARGE SCALE GENOMIC DNA]</scope>
    <source>
        <strain evidence="5 6">CMS 56</strain>
    </source>
</reference>
<dbReference type="PATRIC" id="fig|1354303.4.peg.1199"/>
<dbReference type="GO" id="GO:0005524">
    <property type="term" value="F:ATP binding"/>
    <property type="evidence" value="ECO:0007669"/>
    <property type="project" value="UniProtKB-KW"/>
</dbReference>
<dbReference type="Pfam" id="PF01137">
    <property type="entry name" value="RTC"/>
    <property type="match status" value="1"/>
</dbReference>
<comment type="similarity">
    <text evidence="2">Belongs to the RNA 3'-terminal cyclase family. Type 1 subfamily.</text>
</comment>
<dbReference type="eggNOG" id="COG0430">
    <property type="taxonomic scope" value="Bacteria"/>
</dbReference>
<dbReference type="STRING" id="1354303.M917_1216"/>
<comment type="subcellular location">
    <subcellularLocation>
        <location evidence="2">Cytoplasm</location>
    </subcellularLocation>
</comment>
<dbReference type="Gene3D" id="3.65.10.20">
    <property type="entry name" value="RNA 3'-terminal phosphate cyclase domain"/>
    <property type="match status" value="1"/>
</dbReference>
<dbReference type="Gene3D" id="3.30.360.20">
    <property type="entry name" value="RNA 3'-terminal phosphate cyclase, insert domain"/>
    <property type="match status" value="1"/>
</dbReference>
<keyword evidence="2" id="KW-0963">Cytoplasm</keyword>
<dbReference type="PANTHER" id="PTHR11096">
    <property type="entry name" value="RNA 3' TERMINAL PHOSPHATE CYCLASE"/>
    <property type="match status" value="1"/>
</dbReference>
<organism evidence="5 6">
    <name type="scientific">Psychrobacter aquaticus CMS 56</name>
    <dbReference type="NCBI Taxonomy" id="1354303"/>
    <lineage>
        <taxon>Bacteria</taxon>
        <taxon>Pseudomonadati</taxon>
        <taxon>Pseudomonadota</taxon>
        <taxon>Gammaproteobacteria</taxon>
        <taxon>Moraxellales</taxon>
        <taxon>Moraxellaceae</taxon>
        <taxon>Psychrobacter</taxon>
    </lineage>
</organism>
<feature type="binding site" evidence="2">
    <location>
        <begin position="315"/>
        <end position="319"/>
    </location>
    <ligand>
        <name>ATP</name>
        <dbReference type="ChEBI" id="CHEBI:30616"/>
    </ligand>
</feature>
<evidence type="ECO:0000256" key="2">
    <source>
        <dbReference type="HAMAP-Rule" id="MF_00200"/>
    </source>
</evidence>
<evidence type="ECO:0000256" key="1">
    <source>
        <dbReference type="ARBA" id="ARBA00024481"/>
    </source>
</evidence>
<evidence type="ECO:0000313" key="6">
    <source>
        <dbReference type="Proteomes" id="UP000016761"/>
    </source>
</evidence>
<gene>
    <name evidence="2" type="primary">rtcA</name>
    <name evidence="5" type="ORF">M917_1216</name>
</gene>
<evidence type="ECO:0000259" key="4">
    <source>
        <dbReference type="Pfam" id="PF01137"/>
    </source>
</evidence>
<dbReference type="RefSeq" id="WP_021813862.1">
    <property type="nucleotide sequence ID" value="NZ_AUSW01000017.1"/>
</dbReference>
<keyword evidence="6" id="KW-1185">Reference proteome</keyword>
<comment type="function">
    <text evidence="2">Catalyzes the conversion of 3'-phosphate to a 2',3'-cyclic phosphodiester at the end of RNA. The mechanism of action of the enzyme occurs in 3 steps: (A) adenylation of the enzyme by ATP; (B) transfer of adenylate to an RNA-N3'P to produce RNA-N3'PP5'A; (C) and attack of the adjacent 2'-hydroxyl on the 3'-phosphorus in the diester linkage to produce the cyclic end product. The biological role of this enzyme is unknown but it is likely to function in some aspects of cellular RNA processing.</text>
</comment>
<protein>
    <recommendedName>
        <fullName evidence="2 3">RNA 3'-terminal phosphate cyclase</fullName>
        <shortName evidence="2">RNA cyclase</shortName>
        <shortName evidence="2">RNA-3'-phosphate cyclase</shortName>
        <ecNumber evidence="2 3">6.5.1.4</ecNumber>
    </recommendedName>
</protein>
<dbReference type="InterPro" id="IPR013792">
    <property type="entry name" value="RNA3'P_cycl/enolpyr_Trfase_a/b"/>
</dbReference>
<dbReference type="NCBIfam" id="TIGR03399">
    <property type="entry name" value="RNA_3prim_cycl"/>
    <property type="match status" value="1"/>
</dbReference>
<comment type="caution">
    <text evidence="5">The sequence shown here is derived from an EMBL/GenBank/DDBJ whole genome shotgun (WGS) entry which is preliminary data.</text>
</comment>
<dbReference type="InterPro" id="IPR017770">
    <property type="entry name" value="RNA3'_term_phos_cyc_type_1"/>
</dbReference>
<accession>U4T3U1</accession>
<dbReference type="HAMAP" id="MF_00200">
    <property type="entry name" value="RTC"/>
    <property type="match status" value="1"/>
</dbReference>
<keyword evidence="2" id="KW-0067">ATP-binding</keyword>
<dbReference type="GO" id="GO:0003963">
    <property type="term" value="F:RNA-3'-phosphate cyclase activity"/>
    <property type="evidence" value="ECO:0007669"/>
    <property type="project" value="UniProtKB-UniRule"/>
</dbReference>
<dbReference type="OrthoDB" id="9789235at2"/>
<dbReference type="InterPro" id="IPR036553">
    <property type="entry name" value="RPTC_insert"/>
</dbReference>
<evidence type="ECO:0000313" key="5">
    <source>
        <dbReference type="EMBL" id="ERL55972.1"/>
    </source>
</evidence>
<feature type="domain" description="RNA 3'-terminal phosphate cyclase" evidence="4">
    <location>
        <begin position="17"/>
        <end position="357"/>
    </location>
</feature>
<feature type="binding site" evidence="2">
    <location>
        <position position="108"/>
    </location>
    <ligand>
        <name>ATP</name>
        <dbReference type="ChEBI" id="CHEBI:30616"/>
    </ligand>
</feature>
<keyword evidence="2 5" id="KW-0436">Ligase</keyword>
<name>U4T3U1_9GAMM</name>
<sequence>MPTITKNKTLKIDGSTGEGGGQIIRTALSLSMLTGTPIEIINIRAGRAKPGLMRQHLVCVQASQAISNATVTGAHLGSTTFSFTPIAIKPGDYTFDIGSAGSTSLVLQTLLPALFFANVDERAKSTVTIKGGTHNPLAPTTDFLTGAFVPALAKLGMQVDIDLQQVGFAPIGGGEVKATITPFLRRANTSPFELTERGELVSIALVASVLNLEYDICKRELASAQASLIESGIDSTLMTTRSNKINGIGEGNTCYAQVTHKVGEPSTHEMQTHKQHHEMFTLLGEKRSSAENMGSRLAGLVKRYLFTTDALVDEYLTDQLLLPLALSGGGEFSARMISGHTETQAWLIEQFLPVEITFNAIDDNKILVKVIA</sequence>
<dbReference type="GO" id="GO:0005737">
    <property type="term" value="C:cytoplasm"/>
    <property type="evidence" value="ECO:0007669"/>
    <property type="project" value="UniProtKB-SubCell"/>
</dbReference>
<dbReference type="PANTHER" id="PTHR11096:SF0">
    <property type="entry name" value="RNA 3'-TERMINAL PHOSPHATE CYCLASE"/>
    <property type="match status" value="1"/>
</dbReference>
<dbReference type="EC" id="6.5.1.4" evidence="2 3"/>
<dbReference type="AlphaFoldDB" id="U4T3U1"/>
<keyword evidence="2" id="KW-0547">Nucleotide-binding</keyword>
<dbReference type="EMBL" id="AUSW01000017">
    <property type="protein sequence ID" value="ERL55972.1"/>
    <property type="molecule type" value="Genomic_DNA"/>
</dbReference>
<dbReference type="SUPFAM" id="SSF55205">
    <property type="entry name" value="EPT/RTPC-like"/>
    <property type="match status" value="2"/>
</dbReference>
<comment type="catalytic activity">
    <reaction evidence="1 2">
        <text>a 3'-end 3'-phospho-ribonucleotide-RNA + ATP = a 3'-end 2',3'-cyclophospho-ribonucleotide-RNA + AMP + diphosphate</text>
        <dbReference type="Rhea" id="RHEA:23976"/>
        <dbReference type="Rhea" id="RHEA-COMP:10463"/>
        <dbReference type="Rhea" id="RHEA-COMP:10464"/>
        <dbReference type="ChEBI" id="CHEBI:30616"/>
        <dbReference type="ChEBI" id="CHEBI:33019"/>
        <dbReference type="ChEBI" id="CHEBI:83062"/>
        <dbReference type="ChEBI" id="CHEBI:83064"/>
        <dbReference type="ChEBI" id="CHEBI:456215"/>
        <dbReference type="EC" id="6.5.1.4"/>
    </reaction>
</comment>
<dbReference type="InterPro" id="IPR037136">
    <property type="entry name" value="RNA3'_phos_cyclase_dom_sf"/>
</dbReference>